<evidence type="ECO:0000259" key="7">
    <source>
        <dbReference type="PROSITE" id="PS50850"/>
    </source>
</evidence>
<dbReference type="InterPro" id="IPR036259">
    <property type="entry name" value="MFS_trans_sf"/>
</dbReference>
<gene>
    <name evidence="8" type="ORF">E0E05_12650</name>
</gene>
<dbReference type="Pfam" id="PF07690">
    <property type="entry name" value="MFS_1"/>
    <property type="match status" value="1"/>
</dbReference>
<evidence type="ECO:0000256" key="6">
    <source>
        <dbReference type="SAM" id="Phobius"/>
    </source>
</evidence>
<feature type="transmembrane region" description="Helical" evidence="6">
    <location>
        <begin position="362"/>
        <end position="382"/>
    </location>
</feature>
<feature type="transmembrane region" description="Helical" evidence="6">
    <location>
        <begin position="249"/>
        <end position="269"/>
    </location>
</feature>
<feature type="transmembrane region" description="Helical" evidence="6">
    <location>
        <begin position="110"/>
        <end position="127"/>
    </location>
</feature>
<feature type="transmembrane region" description="Helical" evidence="6">
    <location>
        <begin position="215"/>
        <end position="237"/>
    </location>
</feature>
<evidence type="ECO:0000256" key="2">
    <source>
        <dbReference type="ARBA" id="ARBA00022475"/>
    </source>
</evidence>
<feature type="transmembrane region" description="Helical" evidence="6">
    <location>
        <begin position="332"/>
        <end position="356"/>
    </location>
</feature>
<dbReference type="InterPro" id="IPR020846">
    <property type="entry name" value="MFS_dom"/>
</dbReference>
<feature type="transmembrane region" description="Helical" evidence="6">
    <location>
        <begin position="48"/>
        <end position="70"/>
    </location>
</feature>
<dbReference type="PANTHER" id="PTHR43124">
    <property type="entry name" value="PURINE EFFLUX PUMP PBUE"/>
    <property type="match status" value="1"/>
</dbReference>
<evidence type="ECO:0000313" key="9">
    <source>
        <dbReference type="Proteomes" id="UP000293719"/>
    </source>
</evidence>
<sequence>MTRPPVPPLALVFVLWLAGLGAAAQFAKMAVVLPELQAFYGETGAASGFLVSLISLIGIVFGMIAGLLANRIGLRRLLLIGLGLGALVSFVQALMPAFPMMLTVRFLEGLSHLAIVVATPTLIAQIAPPRHQGAALTLWGTFFGVAFGAVALIAPALLGAAGLSALFAAHGLYMLVFALIVAALVPTPAPARPEQSLTGFAAIIERHRAAYSNPAIAAAPLAWVCYTLTFVALLAVLPPLLDPRERLIAATWMPLTSIIASMTLGVALLRHISAIAVVVTGFGSALAVSALFFLTGPNLWVGIALFACLGLVQGASFAAVPQLNPSDADRALANGGLAQMGNLGNTVGTPLMVAIFAATGFVGLPVLLMCCYVAAIAIHFAFARMRAASVSAPAG</sequence>
<feature type="domain" description="Major facilitator superfamily (MFS) profile" evidence="7">
    <location>
        <begin position="11"/>
        <end position="386"/>
    </location>
</feature>
<dbReference type="EMBL" id="CP036532">
    <property type="protein sequence ID" value="QBK31376.1"/>
    <property type="molecule type" value="Genomic_DNA"/>
</dbReference>
<comment type="subcellular location">
    <subcellularLocation>
        <location evidence="1">Cell membrane</location>
        <topology evidence="1">Multi-pass membrane protein</topology>
    </subcellularLocation>
</comment>
<dbReference type="PRINTS" id="PR01035">
    <property type="entry name" value="TCRTETA"/>
</dbReference>
<dbReference type="Proteomes" id="UP000293719">
    <property type="component" value="Chromosome"/>
</dbReference>
<dbReference type="PROSITE" id="PS50850">
    <property type="entry name" value="MFS"/>
    <property type="match status" value="1"/>
</dbReference>
<organism evidence="8 9">
    <name type="scientific">Roseitalea porphyridii</name>
    <dbReference type="NCBI Taxonomy" id="1852022"/>
    <lineage>
        <taxon>Bacteria</taxon>
        <taxon>Pseudomonadati</taxon>
        <taxon>Pseudomonadota</taxon>
        <taxon>Alphaproteobacteria</taxon>
        <taxon>Hyphomicrobiales</taxon>
        <taxon>Ahrensiaceae</taxon>
        <taxon>Roseitalea</taxon>
    </lineage>
</organism>
<reference evidence="8 9" key="1">
    <citation type="journal article" date="2017" name="Int. J. Syst. Evol. Microbiol.">
        <title>Roseitalea porphyridii gen. nov., sp. nov., isolated from a red alga, and reclassification of Hoeflea suaedae Chung et al. 2013 as Pseudohoeflea suaedae gen. nov., comb. nov.</title>
        <authorList>
            <person name="Hyeon J.W."/>
            <person name="Jeong S.E."/>
            <person name="Baek K."/>
            <person name="Jeon C.O."/>
        </authorList>
    </citation>
    <scope>NUCLEOTIDE SEQUENCE [LARGE SCALE GENOMIC DNA]</scope>
    <source>
        <strain evidence="8 9">MA7-20</strain>
    </source>
</reference>
<keyword evidence="5 6" id="KW-0472">Membrane</keyword>
<dbReference type="KEGG" id="rpod:E0E05_12650"/>
<name>A0A4P6V3Z8_9HYPH</name>
<feature type="transmembrane region" description="Helical" evidence="6">
    <location>
        <begin position="164"/>
        <end position="185"/>
    </location>
</feature>
<dbReference type="PANTHER" id="PTHR43124:SF3">
    <property type="entry name" value="CHLORAMPHENICOL EFFLUX PUMP RV0191"/>
    <property type="match status" value="1"/>
</dbReference>
<evidence type="ECO:0000256" key="1">
    <source>
        <dbReference type="ARBA" id="ARBA00004651"/>
    </source>
</evidence>
<dbReference type="AlphaFoldDB" id="A0A4P6V3Z8"/>
<dbReference type="InterPro" id="IPR050189">
    <property type="entry name" value="MFS_Efflux_Transporters"/>
</dbReference>
<dbReference type="Gene3D" id="1.20.1250.20">
    <property type="entry name" value="MFS general substrate transporter like domains"/>
    <property type="match status" value="1"/>
</dbReference>
<dbReference type="SUPFAM" id="SSF103473">
    <property type="entry name" value="MFS general substrate transporter"/>
    <property type="match status" value="1"/>
</dbReference>
<feature type="transmembrane region" description="Helical" evidence="6">
    <location>
        <begin position="134"/>
        <end position="158"/>
    </location>
</feature>
<dbReference type="InterPro" id="IPR011701">
    <property type="entry name" value="MFS"/>
</dbReference>
<evidence type="ECO:0000313" key="8">
    <source>
        <dbReference type="EMBL" id="QBK31376.1"/>
    </source>
</evidence>
<keyword evidence="4 6" id="KW-1133">Transmembrane helix</keyword>
<keyword evidence="2" id="KW-1003">Cell membrane</keyword>
<evidence type="ECO:0000256" key="4">
    <source>
        <dbReference type="ARBA" id="ARBA00022989"/>
    </source>
</evidence>
<dbReference type="GO" id="GO:0022857">
    <property type="term" value="F:transmembrane transporter activity"/>
    <property type="evidence" value="ECO:0007669"/>
    <property type="project" value="InterPro"/>
</dbReference>
<evidence type="ECO:0000256" key="5">
    <source>
        <dbReference type="ARBA" id="ARBA00023136"/>
    </source>
</evidence>
<dbReference type="GeneID" id="90768150"/>
<evidence type="ECO:0000256" key="3">
    <source>
        <dbReference type="ARBA" id="ARBA00022692"/>
    </source>
</evidence>
<accession>A0A4P6V3Z8</accession>
<feature type="transmembrane region" description="Helical" evidence="6">
    <location>
        <begin position="274"/>
        <end position="293"/>
    </location>
</feature>
<keyword evidence="3 6" id="KW-0812">Transmembrane</keyword>
<keyword evidence="9" id="KW-1185">Reference proteome</keyword>
<proteinExistence type="predicted"/>
<feature type="transmembrane region" description="Helical" evidence="6">
    <location>
        <begin position="299"/>
        <end position="320"/>
    </location>
</feature>
<dbReference type="OrthoDB" id="6095882at2"/>
<dbReference type="CDD" id="cd06174">
    <property type="entry name" value="MFS"/>
    <property type="match status" value="1"/>
</dbReference>
<feature type="transmembrane region" description="Helical" evidence="6">
    <location>
        <begin position="77"/>
        <end position="98"/>
    </location>
</feature>
<dbReference type="InterPro" id="IPR001958">
    <property type="entry name" value="Tet-R_TetA/multi-R_MdtG-like"/>
</dbReference>
<dbReference type="GO" id="GO:0005886">
    <property type="term" value="C:plasma membrane"/>
    <property type="evidence" value="ECO:0007669"/>
    <property type="project" value="UniProtKB-SubCell"/>
</dbReference>
<dbReference type="RefSeq" id="WP_131617040.1">
    <property type="nucleotide sequence ID" value="NZ_CP036532.1"/>
</dbReference>
<protein>
    <submittedName>
        <fullName evidence="8">MFS transporter</fullName>
    </submittedName>
</protein>